<dbReference type="InterPro" id="IPR036873">
    <property type="entry name" value="Rhodanese-like_dom_sf"/>
</dbReference>
<dbReference type="OrthoDB" id="9770030at2"/>
<dbReference type="AlphaFoldDB" id="U2DXS0"/>
<evidence type="ECO:0000313" key="6">
    <source>
        <dbReference type="EMBL" id="ERJ13052.1"/>
    </source>
</evidence>
<accession>U2DXS0</accession>
<dbReference type="InterPro" id="IPR001307">
    <property type="entry name" value="Thiosulphate_STrfase_CS"/>
</dbReference>
<evidence type="ECO:0000256" key="4">
    <source>
        <dbReference type="SAM" id="Coils"/>
    </source>
</evidence>
<evidence type="ECO:0000256" key="2">
    <source>
        <dbReference type="ARBA" id="ARBA00047549"/>
    </source>
</evidence>
<reference evidence="6 7" key="1">
    <citation type="journal article" date="2011" name="J. Bacteriol.">
        <title>Genome sequence of Haloplasma contractile, an unusual contractile bacterium from a deep-sea anoxic brine lake.</title>
        <authorList>
            <person name="Antunes A."/>
            <person name="Alam I."/>
            <person name="El Dorry H."/>
            <person name="Siam R."/>
            <person name="Robertson A."/>
            <person name="Bajic V.B."/>
            <person name="Stingl U."/>
        </authorList>
    </citation>
    <scope>NUCLEOTIDE SEQUENCE [LARGE SCALE GENOMIC DNA]</scope>
    <source>
        <strain evidence="6 7">SSD-17B</strain>
    </source>
</reference>
<dbReference type="PROSITE" id="PS50206">
    <property type="entry name" value="RHODANESE_3"/>
    <property type="match status" value="2"/>
</dbReference>
<dbReference type="SUPFAM" id="SSF52821">
    <property type="entry name" value="Rhodanese/Cell cycle control phosphatase"/>
    <property type="match status" value="2"/>
</dbReference>
<dbReference type="GO" id="GO:0004792">
    <property type="term" value="F:thiosulfate-cyanide sulfurtransferase activity"/>
    <property type="evidence" value="ECO:0007669"/>
    <property type="project" value="UniProtKB-EC"/>
</dbReference>
<dbReference type="CDD" id="cd01449">
    <property type="entry name" value="TST_Repeat_2"/>
    <property type="match status" value="1"/>
</dbReference>
<organism evidence="6 7">
    <name type="scientific">Haloplasma contractile SSD-17B</name>
    <dbReference type="NCBI Taxonomy" id="1033810"/>
    <lineage>
        <taxon>Bacteria</taxon>
        <taxon>Bacillati</taxon>
        <taxon>Mycoplasmatota</taxon>
        <taxon>Mollicutes</taxon>
        <taxon>Haloplasmatales</taxon>
        <taxon>Haloplasmataceae</taxon>
        <taxon>Haloplasma</taxon>
    </lineage>
</organism>
<feature type="domain" description="Rhodanese" evidence="5">
    <location>
        <begin position="91"/>
        <end position="179"/>
    </location>
</feature>
<dbReference type="InterPro" id="IPR051126">
    <property type="entry name" value="Thiosulfate_sulfurtransferase"/>
</dbReference>
<dbReference type="PANTHER" id="PTHR43855">
    <property type="entry name" value="THIOSULFATE SULFURTRANSFERASE"/>
    <property type="match status" value="1"/>
</dbReference>
<evidence type="ECO:0000259" key="5">
    <source>
        <dbReference type="PROSITE" id="PS50206"/>
    </source>
</evidence>
<feature type="coiled-coil region" evidence="4">
    <location>
        <begin position="195"/>
        <end position="222"/>
    </location>
</feature>
<comment type="caution">
    <text evidence="6">The sequence shown here is derived from an EMBL/GenBank/DDBJ whole genome shotgun (WGS) entry which is preliminary data.</text>
</comment>
<dbReference type="Gene3D" id="3.40.250.10">
    <property type="entry name" value="Rhodanese-like domain"/>
    <property type="match status" value="2"/>
</dbReference>
<gene>
    <name evidence="6" type="ORF">HLPCO_000661</name>
</gene>
<protein>
    <recommendedName>
        <fullName evidence="3">Sulfurtransferase</fullName>
    </recommendedName>
</protein>
<keyword evidence="1" id="KW-0677">Repeat</keyword>
<dbReference type="CDD" id="cd01448">
    <property type="entry name" value="TST_Repeat_1"/>
    <property type="match status" value="1"/>
</dbReference>
<proteinExistence type="predicted"/>
<dbReference type="EMBL" id="AFNU02000002">
    <property type="protein sequence ID" value="ERJ13052.1"/>
    <property type="molecule type" value="Genomic_DNA"/>
</dbReference>
<dbReference type="Proteomes" id="UP000005707">
    <property type="component" value="Unassembled WGS sequence"/>
</dbReference>
<dbReference type="SMART" id="SM00450">
    <property type="entry name" value="RHOD"/>
    <property type="match status" value="2"/>
</dbReference>
<dbReference type="RefSeq" id="WP_008826938.1">
    <property type="nucleotide sequence ID" value="NZ_AFNU02000002.1"/>
</dbReference>
<dbReference type="Pfam" id="PF00581">
    <property type="entry name" value="Rhodanese"/>
    <property type="match status" value="2"/>
</dbReference>
<dbReference type="PROSITE" id="PS00683">
    <property type="entry name" value="RHODANESE_2"/>
    <property type="match status" value="1"/>
</dbReference>
<dbReference type="eggNOG" id="COG2897">
    <property type="taxonomic scope" value="Bacteria"/>
</dbReference>
<keyword evidence="3 6" id="KW-0808">Transferase</keyword>
<dbReference type="InterPro" id="IPR001763">
    <property type="entry name" value="Rhodanese-like_dom"/>
</dbReference>
<name>U2DXS0_9MOLU</name>
<keyword evidence="7" id="KW-1185">Reference proteome</keyword>
<evidence type="ECO:0000313" key="7">
    <source>
        <dbReference type="Proteomes" id="UP000005707"/>
    </source>
</evidence>
<dbReference type="PROSITE" id="PS00380">
    <property type="entry name" value="RHODANESE_1"/>
    <property type="match status" value="1"/>
</dbReference>
<dbReference type="InParanoid" id="U2DXS0"/>
<feature type="domain" description="Rhodanese" evidence="5">
    <location>
        <begin position="210"/>
        <end position="315"/>
    </location>
</feature>
<sequence length="316" mass="36253">MKKRLLVLLLFMLLILFMTYRFELNGGNKDKNRLFTSIFTSLVSKPLNEKKEEHYVNKNSIISVKELKKNIEKEKVELIAITEGNIFKEFIPDSSQITLSDITTTRNNIDGLIASREKIESLLSKKGLEESDTIVVYDENQSLYAARLWWTLKAYGHADVKLLNGGLKEWKNQGYETVSVPKIERKSNYKATPLNEEMIASLEDIKNSLNNKEERVVDVRTKKEYNNGHIPGAVNVPWSQTLNDDGTFKKASELRKLYRTKGITQELESIYTQCTKGVRASHTYFVLSELLGYNQAKVYDGSFKEYSKSGLPIEKD</sequence>
<dbReference type="STRING" id="1033810.HLPCO_000661"/>
<evidence type="ECO:0000256" key="1">
    <source>
        <dbReference type="ARBA" id="ARBA00022737"/>
    </source>
</evidence>
<keyword evidence="4" id="KW-0175">Coiled coil</keyword>
<reference evidence="6 7" key="2">
    <citation type="journal article" date="2013" name="PLoS ONE">
        <title>INDIGO - INtegrated Data Warehouse of MIcrobial GenOmes with Examples from the Red Sea Extremophiles.</title>
        <authorList>
            <person name="Alam I."/>
            <person name="Antunes A."/>
            <person name="Kamau A.A."/>
            <person name="Ba Alawi W."/>
            <person name="Kalkatawi M."/>
            <person name="Stingl U."/>
            <person name="Bajic V.B."/>
        </authorList>
    </citation>
    <scope>NUCLEOTIDE SEQUENCE [LARGE SCALE GENOMIC DNA]</scope>
    <source>
        <strain evidence="6 7">SSD-17B</strain>
    </source>
</reference>
<comment type="catalytic activity">
    <reaction evidence="2">
        <text>thiosulfate + hydrogen cyanide = thiocyanate + sulfite + 2 H(+)</text>
        <dbReference type="Rhea" id="RHEA:16881"/>
        <dbReference type="ChEBI" id="CHEBI:15378"/>
        <dbReference type="ChEBI" id="CHEBI:17359"/>
        <dbReference type="ChEBI" id="CHEBI:18022"/>
        <dbReference type="ChEBI" id="CHEBI:18407"/>
        <dbReference type="ChEBI" id="CHEBI:33542"/>
        <dbReference type="EC" id="2.8.1.1"/>
    </reaction>
</comment>
<evidence type="ECO:0000256" key="3">
    <source>
        <dbReference type="RuleBase" id="RU000507"/>
    </source>
</evidence>
<dbReference type="PANTHER" id="PTHR43855:SF1">
    <property type="entry name" value="THIOSULFATE SULFURTRANSFERASE"/>
    <property type="match status" value="1"/>
</dbReference>